<name>A0A7X3CUF6_9BACL</name>
<proteinExistence type="predicted"/>
<keyword evidence="2" id="KW-1185">Reference proteome</keyword>
<comment type="caution">
    <text evidence="1">The sequence shown here is derived from an EMBL/GenBank/DDBJ whole genome shotgun (WGS) entry which is preliminary data.</text>
</comment>
<evidence type="ECO:0000313" key="1">
    <source>
        <dbReference type="EMBL" id="MUG72054.1"/>
    </source>
</evidence>
<evidence type="ECO:0008006" key="3">
    <source>
        <dbReference type="Google" id="ProtNLM"/>
    </source>
</evidence>
<dbReference type="AlphaFoldDB" id="A0A7X3CUF6"/>
<evidence type="ECO:0000313" key="2">
    <source>
        <dbReference type="Proteomes" id="UP000450917"/>
    </source>
</evidence>
<dbReference type="EMBL" id="WNZX01000012">
    <property type="protein sequence ID" value="MUG72054.1"/>
    <property type="molecule type" value="Genomic_DNA"/>
</dbReference>
<sequence length="443" mass="48023">MNGASDGRGEGIHLNLGRVNLAAMEPVRLPRMVPVRQRFDARRIDPEDMEAIIGGQFRREDVRGKITPGMRIAVGVGSRGIENLALIVRAVVQELKKLGAVPFIVPAMGSHGGGRAEGQERLLAGYGIHEENVGAPVRASMDTVYLGTVLDGVEVHFDRIAYEQADGIIVVARIKPHTDFKGPIESGILKMLGIGLGKHKGASYLHKFGMERFGTLLPAVGALMMERTPILGGVGIVEDAYHETAHIEFVPKEQLPHREEQLLAEAKRLMPRFWLNDIDVLIVDEIGKNISGSGMDPNIIGRSGASRTFGEGPAIRKIVVGGLTEETKGSAVGIGLADFTTRRVVEQIDFATMYTNVITAMEIGGGKLPLVLHNDEEAISVAVCTAGRREYDQVKVVRIKHTLALEDILVSENLLPEVEAHPMMEATGAAREWKFDATGHLIG</sequence>
<dbReference type="RefSeq" id="WP_054795774.1">
    <property type="nucleotide sequence ID" value="NZ_JBDLZV010000001.1"/>
</dbReference>
<dbReference type="Gene3D" id="3.40.50.11440">
    <property type="match status" value="1"/>
</dbReference>
<organism evidence="1 2">
    <name type="scientific">Paenibacillus validus</name>
    <dbReference type="NCBI Taxonomy" id="44253"/>
    <lineage>
        <taxon>Bacteria</taxon>
        <taxon>Bacillati</taxon>
        <taxon>Bacillota</taxon>
        <taxon>Bacilli</taxon>
        <taxon>Bacillales</taxon>
        <taxon>Paenibacillaceae</taxon>
        <taxon>Paenibacillus</taxon>
    </lineage>
</organism>
<dbReference type="Proteomes" id="UP000450917">
    <property type="component" value="Unassembled WGS sequence"/>
</dbReference>
<protein>
    <recommendedName>
        <fullName evidence="3">DUF2088 domain-containing protein</fullName>
    </recommendedName>
</protein>
<gene>
    <name evidence="1" type="ORF">GNP93_15385</name>
</gene>
<accession>A0A7X3CUF6</accession>
<reference evidence="1 2" key="1">
    <citation type="submission" date="2019-11" db="EMBL/GenBank/DDBJ databases">
        <title>Draft genome sequences of five Paenibacillus species of dairy origin.</title>
        <authorList>
            <person name="Olajide A.M."/>
            <person name="Chen S."/>
            <person name="Lapointe G."/>
        </authorList>
    </citation>
    <scope>NUCLEOTIDE SEQUENCE [LARGE SCALE GENOMIC DNA]</scope>
    <source>
        <strain evidence="1 2">2CS3</strain>
    </source>
</reference>